<sequence length="108" mass="12570">MSRITNYFEPKKATIKRGIKDEKEDIICSASKRQKFEQSTPTSPQPPTLSEKYRHLLIPNPTLSLPSKYNLLKSLFDATEMIVSILHNRKEDCYFDKLVPSVERLTRK</sequence>
<dbReference type="GO" id="GO:0003677">
    <property type="term" value="F:DNA binding"/>
    <property type="evidence" value="ECO:0007669"/>
    <property type="project" value="InterPro"/>
</dbReference>
<reference evidence="4" key="1">
    <citation type="submission" date="2025-08" db="UniProtKB">
        <authorList>
            <consortium name="RefSeq"/>
        </authorList>
    </citation>
    <scope>IDENTIFICATION</scope>
</reference>
<dbReference type="Proteomes" id="UP000515154">
    <property type="component" value="Unplaced"/>
</dbReference>
<dbReference type="GO" id="GO:0070182">
    <property type="term" value="F:DNA polymerase binding"/>
    <property type="evidence" value="ECO:0007669"/>
    <property type="project" value="TreeGrafter"/>
</dbReference>
<dbReference type="GO" id="GO:0030174">
    <property type="term" value="P:regulation of DNA-templated DNA replication initiation"/>
    <property type="evidence" value="ECO:0007669"/>
    <property type="project" value="InterPro"/>
</dbReference>
<dbReference type="SUPFAM" id="SSF46785">
    <property type="entry name" value="Winged helix' DNA-binding domain"/>
    <property type="match status" value="1"/>
</dbReference>
<dbReference type="GO" id="GO:0000076">
    <property type="term" value="P:DNA replication checkpoint signaling"/>
    <property type="evidence" value="ECO:0007669"/>
    <property type="project" value="TreeGrafter"/>
</dbReference>
<feature type="domain" description="CDT1 Geminin-binding" evidence="2">
    <location>
        <begin position="65"/>
        <end position="108"/>
    </location>
</feature>
<dbReference type="Pfam" id="PF08839">
    <property type="entry name" value="CDT1"/>
    <property type="match status" value="1"/>
</dbReference>
<dbReference type="PANTHER" id="PTHR28637:SF1">
    <property type="entry name" value="DNA REPLICATION FACTOR CDT1"/>
    <property type="match status" value="1"/>
</dbReference>
<proteinExistence type="predicted"/>
<accession>A0A6P7U282</accession>
<feature type="region of interest" description="Disordered" evidence="1">
    <location>
        <begin position="31"/>
        <end position="50"/>
    </location>
</feature>
<keyword evidence="3" id="KW-1185">Reference proteome</keyword>
<dbReference type="InterPro" id="IPR036390">
    <property type="entry name" value="WH_DNA-bd_sf"/>
</dbReference>
<evidence type="ECO:0000313" key="3">
    <source>
        <dbReference type="Proteomes" id="UP000515154"/>
    </source>
</evidence>
<dbReference type="AlphaFoldDB" id="A0A6P7U282"/>
<dbReference type="GO" id="GO:0005634">
    <property type="term" value="C:nucleus"/>
    <property type="evidence" value="ECO:0007669"/>
    <property type="project" value="TreeGrafter"/>
</dbReference>
<dbReference type="KEGG" id="osn:115229398"/>
<evidence type="ECO:0000259" key="2">
    <source>
        <dbReference type="Pfam" id="PF08839"/>
    </source>
</evidence>
<dbReference type="RefSeq" id="XP_029655617.1">
    <property type="nucleotide sequence ID" value="XM_029799757.1"/>
</dbReference>
<gene>
    <name evidence="4" type="primary">LOC115229398</name>
</gene>
<dbReference type="InterPro" id="IPR014939">
    <property type="entry name" value="CDT1_Gemini-bd-like"/>
</dbReference>
<dbReference type="InterPro" id="IPR045173">
    <property type="entry name" value="Cdt1"/>
</dbReference>
<dbReference type="PANTHER" id="PTHR28637">
    <property type="entry name" value="DNA REPLICATION FACTOR CDT1"/>
    <property type="match status" value="1"/>
</dbReference>
<evidence type="ECO:0000256" key="1">
    <source>
        <dbReference type="SAM" id="MobiDB-lite"/>
    </source>
</evidence>
<dbReference type="GO" id="GO:0000278">
    <property type="term" value="P:mitotic cell cycle"/>
    <property type="evidence" value="ECO:0007669"/>
    <property type="project" value="TreeGrafter"/>
</dbReference>
<protein>
    <submittedName>
        <fullName evidence="4">DNA replication factor Cdt1-like</fullName>
    </submittedName>
</protein>
<evidence type="ECO:0000313" key="4">
    <source>
        <dbReference type="RefSeq" id="XP_029655617.1"/>
    </source>
</evidence>
<organism evidence="3 4">
    <name type="scientific">Octopus sinensis</name>
    <name type="common">East Asian common octopus</name>
    <dbReference type="NCBI Taxonomy" id="2607531"/>
    <lineage>
        <taxon>Eukaryota</taxon>
        <taxon>Metazoa</taxon>
        <taxon>Spiralia</taxon>
        <taxon>Lophotrochozoa</taxon>
        <taxon>Mollusca</taxon>
        <taxon>Cephalopoda</taxon>
        <taxon>Coleoidea</taxon>
        <taxon>Octopodiformes</taxon>
        <taxon>Octopoda</taxon>
        <taxon>Incirrata</taxon>
        <taxon>Octopodidae</taxon>
        <taxon>Octopus</taxon>
    </lineage>
</organism>
<dbReference type="GO" id="GO:0071163">
    <property type="term" value="P:DNA replication preinitiation complex assembly"/>
    <property type="evidence" value="ECO:0007669"/>
    <property type="project" value="InterPro"/>
</dbReference>
<name>A0A6P7U282_9MOLL</name>